<reference evidence="1 2" key="1">
    <citation type="submission" date="2019-03" db="EMBL/GenBank/DDBJ databases">
        <title>Genomic Encyclopedia of Type Strains, Phase IV (KMG-IV): sequencing the most valuable type-strain genomes for metagenomic binning, comparative biology and taxonomic classification.</title>
        <authorList>
            <person name="Goeker M."/>
        </authorList>
    </citation>
    <scope>NUCLEOTIDE SEQUENCE [LARGE SCALE GENOMIC DNA]</scope>
    <source>
        <strain evidence="1 2">DSM 18555</strain>
    </source>
</reference>
<gene>
    <name evidence="1" type="ORF">EV677_2825</name>
</gene>
<name>A0A4R6G3Z3_9BURK</name>
<proteinExistence type="predicted"/>
<evidence type="ECO:0000313" key="2">
    <source>
        <dbReference type="Proteomes" id="UP000294737"/>
    </source>
</evidence>
<sequence length="35" mass="4008">MESAKPERVSSALFLLYTYFEKVISQCISVQRVAL</sequence>
<protein>
    <submittedName>
        <fullName evidence="1">Uncharacterized protein</fullName>
    </submittedName>
</protein>
<dbReference type="Proteomes" id="UP000294737">
    <property type="component" value="Unassembled WGS sequence"/>
</dbReference>
<keyword evidence="2" id="KW-1185">Reference proteome</keyword>
<organism evidence="1 2">
    <name type="scientific">Herminiimonas fonticola</name>
    <dbReference type="NCBI Taxonomy" id="303380"/>
    <lineage>
        <taxon>Bacteria</taxon>
        <taxon>Pseudomonadati</taxon>
        <taxon>Pseudomonadota</taxon>
        <taxon>Betaproteobacteria</taxon>
        <taxon>Burkholderiales</taxon>
        <taxon>Oxalobacteraceae</taxon>
        <taxon>Herminiimonas</taxon>
    </lineage>
</organism>
<dbReference type="EMBL" id="SNWF01000007">
    <property type="protein sequence ID" value="TDN88334.1"/>
    <property type="molecule type" value="Genomic_DNA"/>
</dbReference>
<comment type="caution">
    <text evidence="1">The sequence shown here is derived from an EMBL/GenBank/DDBJ whole genome shotgun (WGS) entry which is preliminary data.</text>
</comment>
<accession>A0A4R6G3Z3</accession>
<evidence type="ECO:0000313" key="1">
    <source>
        <dbReference type="EMBL" id="TDN88334.1"/>
    </source>
</evidence>
<dbReference type="AlphaFoldDB" id="A0A4R6G3Z3"/>